<evidence type="ECO:0000256" key="7">
    <source>
        <dbReference type="RuleBase" id="RU366011"/>
    </source>
</evidence>
<reference evidence="9 10" key="1">
    <citation type="journal article" date="2018" name="Mol. Biol. Evol.">
        <title>Broad Genomic Sampling Reveals a Smut Pathogenic Ancestry of the Fungal Clade Ustilaginomycotina.</title>
        <authorList>
            <person name="Kijpornyongpan T."/>
            <person name="Mondo S.J."/>
            <person name="Barry K."/>
            <person name="Sandor L."/>
            <person name="Lee J."/>
            <person name="Lipzen A."/>
            <person name="Pangilinan J."/>
            <person name="LaButti K."/>
            <person name="Hainaut M."/>
            <person name="Henrissat B."/>
            <person name="Grigoriev I.V."/>
            <person name="Spatafora J.W."/>
            <person name="Aime M.C."/>
        </authorList>
    </citation>
    <scope>NUCLEOTIDE SEQUENCE [LARGE SCALE GENOMIC DNA]</scope>
    <source>
        <strain evidence="9 10">MCA 4186</strain>
    </source>
</reference>
<evidence type="ECO:0000256" key="2">
    <source>
        <dbReference type="ARBA" id="ARBA00022559"/>
    </source>
</evidence>
<protein>
    <submittedName>
        <fullName evidence="9">Redoxin</fullName>
    </submittedName>
</protein>
<dbReference type="GeneID" id="37269847"/>
<dbReference type="Proteomes" id="UP000245946">
    <property type="component" value="Unassembled WGS sequence"/>
</dbReference>
<evidence type="ECO:0000256" key="3">
    <source>
        <dbReference type="ARBA" id="ARBA00022862"/>
    </source>
</evidence>
<dbReference type="PANTHER" id="PTHR10430:SF39">
    <property type="entry name" value="PEROXISOMAL MEMBRANE ASSOCIATED PROTEIN 20"/>
    <property type="match status" value="1"/>
</dbReference>
<dbReference type="PANTHER" id="PTHR10430">
    <property type="entry name" value="PEROXIREDOXIN"/>
    <property type="match status" value="1"/>
</dbReference>
<dbReference type="OrthoDB" id="1882547at2759"/>
<dbReference type="GO" id="GO:0005777">
    <property type="term" value="C:peroxisome"/>
    <property type="evidence" value="ECO:0007669"/>
    <property type="project" value="TreeGrafter"/>
</dbReference>
<dbReference type="GO" id="GO:0034599">
    <property type="term" value="P:cellular response to oxidative stress"/>
    <property type="evidence" value="ECO:0007669"/>
    <property type="project" value="InterPro"/>
</dbReference>
<accession>A0A316ZB24</accession>
<dbReference type="InterPro" id="IPR013740">
    <property type="entry name" value="Redoxin"/>
</dbReference>
<proteinExistence type="inferred from homology"/>
<dbReference type="SUPFAM" id="SSF52833">
    <property type="entry name" value="Thioredoxin-like"/>
    <property type="match status" value="1"/>
</dbReference>
<evidence type="ECO:0000259" key="8">
    <source>
        <dbReference type="PROSITE" id="PS51352"/>
    </source>
</evidence>
<dbReference type="Pfam" id="PF08534">
    <property type="entry name" value="Redoxin"/>
    <property type="match status" value="1"/>
</dbReference>
<dbReference type="GO" id="GO:0005739">
    <property type="term" value="C:mitochondrion"/>
    <property type="evidence" value="ECO:0007669"/>
    <property type="project" value="TreeGrafter"/>
</dbReference>
<dbReference type="GO" id="GO:0042744">
    <property type="term" value="P:hydrogen peroxide catabolic process"/>
    <property type="evidence" value="ECO:0007669"/>
    <property type="project" value="TreeGrafter"/>
</dbReference>
<evidence type="ECO:0000313" key="9">
    <source>
        <dbReference type="EMBL" id="PWN98122.1"/>
    </source>
</evidence>
<evidence type="ECO:0000256" key="6">
    <source>
        <dbReference type="PIRSR" id="PIRSR637944-1"/>
    </source>
</evidence>
<dbReference type="InterPro" id="IPR036249">
    <property type="entry name" value="Thioredoxin-like_sf"/>
</dbReference>
<dbReference type="PROSITE" id="PS51352">
    <property type="entry name" value="THIOREDOXIN_2"/>
    <property type="match status" value="1"/>
</dbReference>
<dbReference type="Gene3D" id="3.40.30.10">
    <property type="entry name" value="Glutaredoxin"/>
    <property type="match status" value="1"/>
</dbReference>
<comment type="similarity">
    <text evidence="1 7">Belongs to the peroxiredoxin family. Prx5 subfamily.</text>
</comment>
<dbReference type="GO" id="GO:0008379">
    <property type="term" value="F:thioredoxin peroxidase activity"/>
    <property type="evidence" value="ECO:0007669"/>
    <property type="project" value="InterPro"/>
</dbReference>
<keyword evidence="3 7" id="KW-0049">Antioxidant</keyword>
<gene>
    <name evidence="9" type="ORF">FA09DRAFT_329750</name>
</gene>
<dbReference type="GO" id="GO:0045454">
    <property type="term" value="P:cell redox homeostasis"/>
    <property type="evidence" value="ECO:0007669"/>
    <property type="project" value="TreeGrafter"/>
</dbReference>
<dbReference type="STRING" id="58919.A0A316ZB24"/>
<comment type="function">
    <text evidence="7">Thiol-specific peroxidase that catalyzes the reduction of hydrogen peroxide and organic hydroperoxides to water and alcohols, respectively. Plays a role in cell protection against oxidative stress by detoxifying peroxides.</text>
</comment>
<evidence type="ECO:0000256" key="4">
    <source>
        <dbReference type="ARBA" id="ARBA00023002"/>
    </source>
</evidence>
<keyword evidence="5 7" id="KW-0676">Redox-active center</keyword>
<feature type="domain" description="Thioredoxin" evidence="8">
    <location>
        <begin position="15"/>
        <end position="171"/>
    </location>
</feature>
<evidence type="ECO:0000256" key="5">
    <source>
        <dbReference type="ARBA" id="ARBA00023284"/>
    </source>
</evidence>
<name>A0A316ZB24_9BASI</name>
<keyword evidence="2 7" id="KW-0575">Peroxidase</keyword>
<feature type="active site" description="Cysteine sulfenic acid (-SOH) intermediate" evidence="6">
    <location>
        <position position="59"/>
    </location>
</feature>
<dbReference type="EMBL" id="KZ819292">
    <property type="protein sequence ID" value="PWN98122.1"/>
    <property type="molecule type" value="Genomic_DNA"/>
</dbReference>
<sequence length="171" mass="18208">MTSLVNKISGAVSPLKVGATVDTGLKLKEDDPHEGTVSLDKVPGKIIIVGVPGAFTPPCSSHVPGYVQNEDKFLAKGIKEIYVVAVNDAFCTKAWKKELGAEGSKVHFLADDTGAFTTKVGMLFDASGLLGNHRAQRYVAVVEDGKVTHFEVEDEAPTVEKTKADNILAQL</sequence>
<keyword evidence="4 7" id="KW-0560">Oxidoreductase</keyword>
<keyword evidence="10" id="KW-1185">Reference proteome</keyword>
<organism evidence="9 10">
    <name type="scientific">Tilletiopsis washingtonensis</name>
    <dbReference type="NCBI Taxonomy" id="58919"/>
    <lineage>
        <taxon>Eukaryota</taxon>
        <taxon>Fungi</taxon>
        <taxon>Dikarya</taxon>
        <taxon>Basidiomycota</taxon>
        <taxon>Ustilaginomycotina</taxon>
        <taxon>Exobasidiomycetes</taxon>
        <taxon>Entylomatales</taxon>
        <taxon>Entylomatales incertae sedis</taxon>
        <taxon>Tilletiopsis</taxon>
    </lineage>
</organism>
<dbReference type="InterPro" id="IPR037944">
    <property type="entry name" value="PRX5-like"/>
</dbReference>
<evidence type="ECO:0000313" key="10">
    <source>
        <dbReference type="Proteomes" id="UP000245946"/>
    </source>
</evidence>
<dbReference type="GO" id="GO:0005829">
    <property type="term" value="C:cytosol"/>
    <property type="evidence" value="ECO:0007669"/>
    <property type="project" value="TreeGrafter"/>
</dbReference>
<dbReference type="CDD" id="cd03013">
    <property type="entry name" value="PRX5_like"/>
    <property type="match status" value="1"/>
</dbReference>
<evidence type="ECO:0000256" key="1">
    <source>
        <dbReference type="ARBA" id="ARBA00010505"/>
    </source>
</evidence>
<dbReference type="InterPro" id="IPR013766">
    <property type="entry name" value="Thioredoxin_domain"/>
</dbReference>
<dbReference type="AlphaFoldDB" id="A0A316ZB24"/>
<dbReference type="RefSeq" id="XP_025598401.1">
    <property type="nucleotide sequence ID" value="XM_025742303.1"/>
</dbReference>